<name>A0AAE3SH88_9BACT</name>
<dbReference type="SUPFAM" id="SSF51004">
    <property type="entry name" value="C-terminal (heme d1) domain of cytochrome cd1-nitrite reductase"/>
    <property type="match status" value="1"/>
</dbReference>
<comment type="caution">
    <text evidence="5">The sequence shown here is derived from an EMBL/GenBank/DDBJ whole genome shotgun (WGS) entry which is preliminary data.</text>
</comment>
<dbReference type="AlphaFoldDB" id="A0AAE3SH88"/>
<accession>A0AAE3SH88</accession>
<keyword evidence="2" id="KW-0119">Carbohydrate metabolism</keyword>
<feature type="signal peptide" evidence="4">
    <location>
        <begin position="1"/>
        <end position="21"/>
    </location>
</feature>
<dbReference type="GO" id="GO:0006006">
    <property type="term" value="P:glucose metabolic process"/>
    <property type="evidence" value="ECO:0007669"/>
    <property type="project" value="UniProtKB-KW"/>
</dbReference>
<evidence type="ECO:0000313" key="6">
    <source>
        <dbReference type="Proteomes" id="UP001209229"/>
    </source>
</evidence>
<dbReference type="InterPro" id="IPR011048">
    <property type="entry name" value="Haem_d1_sf"/>
</dbReference>
<evidence type="ECO:0000313" key="5">
    <source>
        <dbReference type="EMBL" id="MCW3789121.1"/>
    </source>
</evidence>
<dbReference type="InterPro" id="IPR050282">
    <property type="entry name" value="Cycloisomerase_2"/>
</dbReference>
<dbReference type="GO" id="GO:0017057">
    <property type="term" value="F:6-phosphogluconolactonase activity"/>
    <property type="evidence" value="ECO:0007669"/>
    <property type="project" value="TreeGrafter"/>
</dbReference>
<dbReference type="InterPro" id="IPR019405">
    <property type="entry name" value="Lactonase_7-beta_prop"/>
</dbReference>
<dbReference type="PROSITE" id="PS51257">
    <property type="entry name" value="PROKAR_LIPOPROTEIN"/>
    <property type="match status" value="1"/>
</dbReference>
<dbReference type="Proteomes" id="UP001209229">
    <property type="component" value="Unassembled WGS sequence"/>
</dbReference>
<sequence>MKYFIKLFTLLVVILSITSCSNKSIEAKKLIFIGNNTSDASKGIAYAFFNESTGELTSPVYTGNLSKANFFHPDTINNMLYFIGESFNESDSSLIQSIVNYSVDKNTGHITPVSNSFVHGKGPCFIEYNPENKKILIANYVSGNICSFDYTDSKLSLEYSQQHYGKGPDESRQEGPHAHSIRTAPDKNYVYSCDLGADKIMVYKFNNNKLEKTDSISCLPGAGPRHIDFSPDKEVMAVVNELNCTVTTYKKDSLSIYSKEIQTIAMLPDTFDGFAKAADIHFSPDGKYLYASNRGLNSIVAYSVNKGNLELVEIFTNNINWPRNFTISPNGDFLLVANRDSNNISVFKRDKETGKLTFLNNNAKVESPVCVRFF</sequence>
<dbReference type="Gene3D" id="2.130.10.10">
    <property type="entry name" value="YVTN repeat-like/Quinoprotein amine dehydrogenase"/>
    <property type="match status" value="1"/>
</dbReference>
<feature type="region of interest" description="Disordered" evidence="3">
    <location>
        <begin position="161"/>
        <end position="181"/>
    </location>
</feature>
<comment type="similarity">
    <text evidence="1">Belongs to the cycloisomerase 2 family.</text>
</comment>
<evidence type="ECO:0000256" key="3">
    <source>
        <dbReference type="SAM" id="MobiDB-lite"/>
    </source>
</evidence>
<proteinExistence type="inferred from homology"/>
<gene>
    <name evidence="5" type="ORF">OM075_21825</name>
</gene>
<dbReference type="InterPro" id="IPR015943">
    <property type="entry name" value="WD40/YVTN_repeat-like_dom_sf"/>
</dbReference>
<evidence type="ECO:0000256" key="2">
    <source>
        <dbReference type="ARBA" id="ARBA00022526"/>
    </source>
</evidence>
<dbReference type="EMBL" id="JAPDPJ010000083">
    <property type="protein sequence ID" value="MCW3789121.1"/>
    <property type="molecule type" value="Genomic_DNA"/>
</dbReference>
<feature type="chain" id="PRO_5042222843" evidence="4">
    <location>
        <begin position="22"/>
        <end position="374"/>
    </location>
</feature>
<dbReference type="RefSeq" id="WP_301192677.1">
    <property type="nucleotide sequence ID" value="NZ_JAPDPJ010000083.1"/>
</dbReference>
<evidence type="ECO:0000256" key="1">
    <source>
        <dbReference type="ARBA" id="ARBA00005564"/>
    </source>
</evidence>
<dbReference type="PANTHER" id="PTHR30344:SF1">
    <property type="entry name" value="6-PHOSPHOGLUCONOLACTONASE"/>
    <property type="match status" value="1"/>
</dbReference>
<organism evidence="5 6">
    <name type="scientific">Plebeiibacterium sediminum</name>
    <dbReference type="NCBI Taxonomy" id="2992112"/>
    <lineage>
        <taxon>Bacteria</taxon>
        <taxon>Pseudomonadati</taxon>
        <taxon>Bacteroidota</taxon>
        <taxon>Bacteroidia</taxon>
        <taxon>Marinilabiliales</taxon>
        <taxon>Marinilabiliaceae</taxon>
        <taxon>Plebeiibacterium</taxon>
    </lineage>
</organism>
<dbReference type="Pfam" id="PF10282">
    <property type="entry name" value="Lactonase"/>
    <property type="match status" value="1"/>
</dbReference>
<dbReference type="PANTHER" id="PTHR30344">
    <property type="entry name" value="6-PHOSPHOGLUCONOLACTONASE-RELATED"/>
    <property type="match status" value="1"/>
</dbReference>
<dbReference type="GO" id="GO:0005829">
    <property type="term" value="C:cytosol"/>
    <property type="evidence" value="ECO:0007669"/>
    <property type="project" value="TreeGrafter"/>
</dbReference>
<keyword evidence="2" id="KW-0313">Glucose metabolism</keyword>
<feature type="compositionally biased region" description="Basic and acidic residues" evidence="3">
    <location>
        <begin position="166"/>
        <end position="177"/>
    </location>
</feature>
<protein>
    <submittedName>
        <fullName evidence="5">Lactonase family protein</fullName>
    </submittedName>
</protein>
<keyword evidence="6" id="KW-1185">Reference proteome</keyword>
<evidence type="ECO:0000256" key="4">
    <source>
        <dbReference type="SAM" id="SignalP"/>
    </source>
</evidence>
<reference evidence="5" key="1">
    <citation type="submission" date="2022-10" db="EMBL/GenBank/DDBJ databases">
        <authorList>
            <person name="Yu W.X."/>
        </authorList>
    </citation>
    <scope>NUCLEOTIDE SEQUENCE</scope>
    <source>
        <strain evidence="5">AAT</strain>
    </source>
</reference>
<keyword evidence="4" id="KW-0732">Signal</keyword>